<sequence>MLQPYLNHRARGRRPHADPSRFRTAALGALIALTAIGAAGCGGDDGGSRQAGGTSKVAFKSCDRTFELDRAPQRVVITNDAIADTLFALGVGERIVAKTRGESAPSPELKERLASLPNLGTRSPSTEALIAAKPELLITDQVEKVSGDNGSPSVEELKRLGVATYVAGGCSADLSVDSPGLDSLFADLKQLGTVFGVQEPAQALADKLRARLDDVSRRTSQQTKPGVVEVSQVAGQLYVTSGGYGTDVIERAGGTNLFADLPGQYAPISPEQIIARNPQAIIAVDYTASPAGQRELIEFLTQKFPTTDAVKNRRLLAIDAAKTGARGSTRPVDGVVEIARFLHPTAFRSQ</sequence>
<feature type="domain" description="Fe/B12 periplasmic-binding" evidence="2">
    <location>
        <begin position="74"/>
        <end position="346"/>
    </location>
</feature>
<dbReference type="SUPFAM" id="SSF53807">
    <property type="entry name" value="Helical backbone' metal receptor"/>
    <property type="match status" value="1"/>
</dbReference>
<gene>
    <name evidence="3" type="ORF">SAMN05421505_14715</name>
</gene>
<name>A0A1G8K3E2_9ACTN</name>
<dbReference type="Proteomes" id="UP000198923">
    <property type="component" value="Unassembled WGS sequence"/>
</dbReference>
<proteinExistence type="inferred from homology"/>
<comment type="similarity">
    <text evidence="1">Belongs to the bacterial solute-binding protein 8 family.</text>
</comment>
<dbReference type="InterPro" id="IPR002491">
    <property type="entry name" value="ABC_transptr_periplasmic_BD"/>
</dbReference>
<dbReference type="EMBL" id="FNCN01000047">
    <property type="protein sequence ID" value="SDI37954.1"/>
    <property type="molecule type" value="Genomic_DNA"/>
</dbReference>
<evidence type="ECO:0000256" key="1">
    <source>
        <dbReference type="ARBA" id="ARBA00008814"/>
    </source>
</evidence>
<dbReference type="STRING" id="504805.SAMN05421505_14715"/>
<dbReference type="AlphaFoldDB" id="A0A1G8K3E2"/>
<dbReference type="Gene3D" id="3.40.50.1980">
    <property type="entry name" value="Nitrogenase molybdenum iron protein domain"/>
    <property type="match status" value="2"/>
</dbReference>
<dbReference type="Pfam" id="PF01497">
    <property type="entry name" value="Peripla_BP_2"/>
    <property type="match status" value="1"/>
</dbReference>
<evidence type="ECO:0000313" key="3">
    <source>
        <dbReference type="EMBL" id="SDI37954.1"/>
    </source>
</evidence>
<keyword evidence="4" id="KW-1185">Reference proteome</keyword>
<reference evidence="3 4" key="1">
    <citation type="submission" date="2016-10" db="EMBL/GenBank/DDBJ databases">
        <authorList>
            <person name="de Groot N.N."/>
        </authorList>
    </citation>
    <scope>NUCLEOTIDE SEQUENCE [LARGE SCALE GENOMIC DNA]</scope>
    <source>
        <strain evidence="3 4">CPCC 201354</strain>
    </source>
</reference>
<dbReference type="PROSITE" id="PS50983">
    <property type="entry name" value="FE_B12_PBP"/>
    <property type="match status" value="1"/>
</dbReference>
<evidence type="ECO:0000259" key="2">
    <source>
        <dbReference type="PROSITE" id="PS50983"/>
    </source>
</evidence>
<dbReference type="InterPro" id="IPR050902">
    <property type="entry name" value="ABC_Transporter_SBP"/>
</dbReference>
<dbReference type="PANTHER" id="PTHR30535:SF34">
    <property type="entry name" value="MOLYBDATE-BINDING PROTEIN MOLA"/>
    <property type="match status" value="1"/>
</dbReference>
<organism evidence="3 4">
    <name type="scientific">Sinosporangium album</name>
    <dbReference type="NCBI Taxonomy" id="504805"/>
    <lineage>
        <taxon>Bacteria</taxon>
        <taxon>Bacillati</taxon>
        <taxon>Actinomycetota</taxon>
        <taxon>Actinomycetes</taxon>
        <taxon>Streptosporangiales</taxon>
        <taxon>Streptosporangiaceae</taxon>
        <taxon>Sinosporangium</taxon>
    </lineage>
</organism>
<protein>
    <submittedName>
        <fullName evidence="3">Iron complex transport system substrate-binding protein</fullName>
    </submittedName>
</protein>
<evidence type="ECO:0000313" key="4">
    <source>
        <dbReference type="Proteomes" id="UP000198923"/>
    </source>
</evidence>
<accession>A0A1G8K3E2</accession>
<dbReference type="RefSeq" id="WP_218126060.1">
    <property type="nucleotide sequence ID" value="NZ_FNCN01000047.1"/>
</dbReference>
<dbReference type="PANTHER" id="PTHR30535">
    <property type="entry name" value="VITAMIN B12-BINDING PROTEIN"/>
    <property type="match status" value="1"/>
</dbReference>